<accession>A0ABT2UKI6</accession>
<reference evidence="2 3" key="1">
    <citation type="submission" date="2022-09" db="EMBL/GenBank/DDBJ databases">
        <authorList>
            <person name="Han X.L."/>
            <person name="Wang Q."/>
            <person name="Lu T."/>
        </authorList>
    </citation>
    <scope>NUCLEOTIDE SEQUENCE [LARGE SCALE GENOMIC DNA]</scope>
    <source>
        <strain evidence="2 3">WQ 127069</strain>
    </source>
</reference>
<dbReference type="InterPro" id="IPR000421">
    <property type="entry name" value="FA58C"/>
</dbReference>
<dbReference type="PROSITE" id="PS50022">
    <property type="entry name" value="FA58C_3"/>
    <property type="match status" value="1"/>
</dbReference>
<organism evidence="2 3">
    <name type="scientific">Paenibacillus baimaensis</name>
    <dbReference type="NCBI Taxonomy" id="2982185"/>
    <lineage>
        <taxon>Bacteria</taxon>
        <taxon>Bacillati</taxon>
        <taxon>Bacillota</taxon>
        <taxon>Bacilli</taxon>
        <taxon>Bacillales</taxon>
        <taxon>Paenibacillaceae</taxon>
        <taxon>Paenibacillus</taxon>
    </lineage>
</organism>
<dbReference type="Pfam" id="PF05593">
    <property type="entry name" value="RHS_repeat"/>
    <property type="match status" value="1"/>
</dbReference>
<dbReference type="SUPFAM" id="SSF49785">
    <property type="entry name" value="Galactose-binding domain-like"/>
    <property type="match status" value="5"/>
</dbReference>
<feature type="domain" description="F5/8 type C" evidence="1">
    <location>
        <begin position="1"/>
        <end position="129"/>
    </location>
</feature>
<keyword evidence="3" id="KW-1185">Reference proteome</keyword>
<proteinExistence type="predicted"/>
<gene>
    <name evidence="2" type="ORF">OB236_23785</name>
</gene>
<dbReference type="InterPro" id="IPR031325">
    <property type="entry name" value="RHS_repeat"/>
</dbReference>
<sequence>MLYPISSLNDGSSSSYWNDGTPGVYPDWAEINWGSPQAIGLVKLRLPVMPTFTLPLRTMGSLTLQYKDNAGIYRNIKTLTSVVAPTSDDGSQVINIETGSTITTAIRIRFDAGNGDGWSFMEEIEAYGSPNMAATGTATASSVHASGLFPIAGLIDGGSTSYWNDGTPGVYPDLAEINWGSPQAVGLVKLRLPVMPTFTLPLRTMGSLTLQYKDHKGVYRNIKTLTNVVAPASDDGSQVINIETGSTITTAIRIRFDAGNGDGWSFMEEIEAYGSPNMAATGTATASSVHASGLFPIAGLIDGGSTSYWNDGTPGVYPDWAEINWGSPQAIGLVKLRLPVMPTFTLPLRTMGSLTLQYKDNAGIYRNIKTLTSVVAPTSDDGSQVINILTGDIETTAIRIRFDVGNGDGWSFMEEIQAYAKSNLASLGNVTASSVHANGLLFPIASLTDGESTTYWNDGTPGVYPDWAEITWESTQAIGLVKLRLPVMPTFTLPLRTMGSLTLQYKDNAGFYQNIKTLTNIVAPASDDGSQFIYVETGNTITTAIRVRFDAGNGDGWSFMEEIQVFSSPNIASAGTAAASSVHASGLFPIASLIDGRNTSYWNDGTPGVYPDWVELNWENPQAIGLVKLRLPVMPTFTLPLRTIGSLTLQYKDNAGIYQNIKTLTNVVAPIVDDGSQVTSLETGGIDTTAIRLQFDVGSSDGWSFMEEIEVYPYQIKYVYNQTGQLKTKRLSNGDSISYEYDQNGNLVKKIIVPKIQTGSN</sequence>
<evidence type="ECO:0000313" key="2">
    <source>
        <dbReference type="EMBL" id="MCU6795133.1"/>
    </source>
</evidence>
<dbReference type="Gene3D" id="2.60.120.260">
    <property type="entry name" value="Galactose-binding domain-like"/>
    <property type="match status" value="5"/>
</dbReference>
<comment type="caution">
    <text evidence="2">The sequence shown here is derived from an EMBL/GenBank/DDBJ whole genome shotgun (WGS) entry which is preliminary data.</text>
</comment>
<name>A0ABT2UKI6_9BACL</name>
<protein>
    <recommendedName>
        <fullName evidence="1">F5/8 type C domain-containing protein</fullName>
    </recommendedName>
</protein>
<evidence type="ECO:0000259" key="1">
    <source>
        <dbReference type="PROSITE" id="PS50022"/>
    </source>
</evidence>
<dbReference type="Proteomes" id="UP001652445">
    <property type="component" value="Unassembled WGS sequence"/>
</dbReference>
<dbReference type="EMBL" id="JAOQIO010000093">
    <property type="protein sequence ID" value="MCU6795133.1"/>
    <property type="molecule type" value="Genomic_DNA"/>
</dbReference>
<dbReference type="InterPro" id="IPR008979">
    <property type="entry name" value="Galactose-bd-like_sf"/>
</dbReference>
<evidence type="ECO:0000313" key="3">
    <source>
        <dbReference type="Proteomes" id="UP001652445"/>
    </source>
</evidence>